<dbReference type="PROSITE" id="PS51016">
    <property type="entry name" value="MYTH4"/>
    <property type="match status" value="1"/>
</dbReference>
<name>A0A7S3FZZ3_9EUKA</name>
<dbReference type="Gene3D" id="1.25.40.530">
    <property type="entry name" value="MyTH4 domain"/>
    <property type="match status" value="1"/>
</dbReference>
<proteinExistence type="predicted"/>
<dbReference type="InterPro" id="IPR000857">
    <property type="entry name" value="MyTH4_dom"/>
</dbReference>
<sequence>MKAAVHRFAVDDVKLKLGIAISERDDAELENILSEAAELGLDETECAEVRDASALFSIISEARHVMCGGIANVDIATIQRGIALAASVQYTGGEVARATELESKIKSTLEKVETALKSVKRSDIEVAMKAVQDINLKGKRVQALTNLYNLPRDKFLQHQLKLIMKTADVKRVTYITISIKSLFFRDFEAMFAIDNYSRLRSPDEYCRSAVLASKKKKERLRLGMLTHSVEALPTSLTKLGDKEKVKEALRMFKSLQQYMGDKPGMYPTTIAEELVQTALVDVELRDELYMQTVKQLRNNNSVQSRRLGWDMLEWCLSSFPPSPELENHLELYLRKHAPHNCVGKTEEGEEVKKLVWMMHERVRMGAVKPKFPASQSGH</sequence>
<dbReference type="SMART" id="SM00139">
    <property type="entry name" value="MyTH4"/>
    <property type="match status" value="1"/>
</dbReference>
<protein>
    <recommendedName>
        <fullName evidence="1">MyTH4 domain-containing protein</fullName>
    </recommendedName>
</protein>
<dbReference type="GO" id="GO:0005737">
    <property type="term" value="C:cytoplasm"/>
    <property type="evidence" value="ECO:0007669"/>
    <property type="project" value="TreeGrafter"/>
</dbReference>
<dbReference type="AlphaFoldDB" id="A0A7S3FZZ3"/>
<evidence type="ECO:0000259" key="1">
    <source>
        <dbReference type="PROSITE" id="PS51016"/>
    </source>
</evidence>
<dbReference type="InterPro" id="IPR038185">
    <property type="entry name" value="MyTH4_dom_sf"/>
</dbReference>
<dbReference type="Pfam" id="PF00784">
    <property type="entry name" value="MyTH4"/>
    <property type="match status" value="1"/>
</dbReference>
<gene>
    <name evidence="2" type="ORF">PBIL07802_LOCUS5280</name>
</gene>
<dbReference type="PANTHER" id="PTHR45876">
    <property type="entry name" value="FI04035P"/>
    <property type="match status" value="1"/>
</dbReference>
<accession>A0A7S3FZZ3</accession>
<dbReference type="GO" id="GO:0005856">
    <property type="term" value="C:cytoskeleton"/>
    <property type="evidence" value="ECO:0007669"/>
    <property type="project" value="InterPro"/>
</dbReference>
<organism evidence="2">
    <name type="scientific">Palpitomonas bilix</name>
    <dbReference type="NCBI Taxonomy" id="652834"/>
    <lineage>
        <taxon>Eukaryota</taxon>
        <taxon>Eukaryota incertae sedis</taxon>
    </lineage>
</organism>
<evidence type="ECO:0000313" key="2">
    <source>
        <dbReference type="EMBL" id="CAE0243114.1"/>
    </source>
</evidence>
<dbReference type="GO" id="GO:0005096">
    <property type="term" value="F:GTPase activator activity"/>
    <property type="evidence" value="ECO:0007669"/>
    <property type="project" value="TreeGrafter"/>
</dbReference>
<dbReference type="EMBL" id="HBIB01008543">
    <property type="protein sequence ID" value="CAE0243114.1"/>
    <property type="molecule type" value="Transcribed_RNA"/>
</dbReference>
<feature type="domain" description="MyTH4" evidence="1">
    <location>
        <begin position="227"/>
        <end position="378"/>
    </location>
</feature>
<dbReference type="PANTHER" id="PTHR45876:SF8">
    <property type="entry name" value="FI04035P"/>
    <property type="match status" value="1"/>
</dbReference>
<reference evidence="2" key="1">
    <citation type="submission" date="2021-01" db="EMBL/GenBank/DDBJ databases">
        <authorList>
            <person name="Corre E."/>
            <person name="Pelletier E."/>
            <person name="Niang G."/>
            <person name="Scheremetjew M."/>
            <person name="Finn R."/>
            <person name="Kale V."/>
            <person name="Holt S."/>
            <person name="Cochrane G."/>
            <person name="Meng A."/>
            <person name="Brown T."/>
            <person name="Cohen L."/>
        </authorList>
    </citation>
    <scope>NUCLEOTIDE SEQUENCE</scope>
    <source>
        <strain evidence="2">NIES-2562</strain>
    </source>
</reference>